<keyword evidence="2" id="KW-1133">Transmembrane helix</keyword>
<feature type="region of interest" description="Disordered" evidence="1">
    <location>
        <begin position="1"/>
        <end position="34"/>
    </location>
</feature>
<evidence type="ECO:0000256" key="1">
    <source>
        <dbReference type="SAM" id="MobiDB-lite"/>
    </source>
</evidence>
<feature type="transmembrane region" description="Helical" evidence="2">
    <location>
        <begin position="36"/>
        <end position="55"/>
    </location>
</feature>
<gene>
    <name evidence="3" type="ORF">HEB94_000590</name>
</gene>
<organism evidence="3 4">
    <name type="scientific">Actinopolymorpha pittospori</name>
    <dbReference type="NCBI Taxonomy" id="648752"/>
    <lineage>
        <taxon>Bacteria</taxon>
        <taxon>Bacillati</taxon>
        <taxon>Actinomycetota</taxon>
        <taxon>Actinomycetes</taxon>
        <taxon>Propionibacteriales</taxon>
        <taxon>Actinopolymorphaceae</taxon>
        <taxon>Actinopolymorpha</taxon>
    </lineage>
</organism>
<dbReference type="EMBL" id="JADBEM010000001">
    <property type="protein sequence ID" value="MBE1603742.1"/>
    <property type="molecule type" value="Genomic_DNA"/>
</dbReference>
<accession>A0A927MPE9</accession>
<keyword evidence="2" id="KW-0472">Membrane</keyword>
<reference evidence="3" key="1">
    <citation type="submission" date="2020-10" db="EMBL/GenBank/DDBJ databases">
        <title>Sequencing the genomes of 1000 actinobacteria strains.</title>
        <authorList>
            <person name="Klenk H.-P."/>
        </authorList>
    </citation>
    <scope>NUCLEOTIDE SEQUENCE</scope>
    <source>
        <strain evidence="3">DSM 45354</strain>
    </source>
</reference>
<keyword evidence="2" id="KW-0812">Transmembrane</keyword>
<protein>
    <submittedName>
        <fullName evidence="3">RecA/RadA family phage recombinase</fullName>
    </submittedName>
</protein>
<evidence type="ECO:0000313" key="3">
    <source>
        <dbReference type="EMBL" id="MBE1603742.1"/>
    </source>
</evidence>
<comment type="caution">
    <text evidence="3">The sequence shown here is derived from an EMBL/GenBank/DDBJ whole genome shotgun (WGS) entry which is preliminary data.</text>
</comment>
<dbReference type="RefSeq" id="WP_192748481.1">
    <property type="nucleotide sequence ID" value="NZ_BAABJL010000266.1"/>
</dbReference>
<evidence type="ECO:0000256" key="2">
    <source>
        <dbReference type="SAM" id="Phobius"/>
    </source>
</evidence>
<sequence length="183" mass="18835">MNEQGRQAQPGPTWRGPQHPGDPTAAKPESKQKRRWPYVAAVPLALFLGIGMGAASGEDAATATTAAEPAPTVTVTAAAEPLPAETVEVKVPGPTVTVTAKPAGPSGSIPGDGVFLVGSDIKAGTYRAANESGDCYWERLSGTSGDFDDILANDNASGPALVTIRSSDEAFSSARCGEWTRVR</sequence>
<evidence type="ECO:0000313" key="4">
    <source>
        <dbReference type="Proteomes" id="UP000638648"/>
    </source>
</evidence>
<proteinExistence type="predicted"/>
<dbReference type="AlphaFoldDB" id="A0A927MPE9"/>
<keyword evidence="4" id="KW-1185">Reference proteome</keyword>
<dbReference type="Proteomes" id="UP000638648">
    <property type="component" value="Unassembled WGS sequence"/>
</dbReference>
<name>A0A927MPE9_9ACTN</name>